<organism evidence="1">
    <name type="scientific">Anguilla anguilla</name>
    <name type="common">European freshwater eel</name>
    <name type="synonym">Muraena anguilla</name>
    <dbReference type="NCBI Taxonomy" id="7936"/>
    <lineage>
        <taxon>Eukaryota</taxon>
        <taxon>Metazoa</taxon>
        <taxon>Chordata</taxon>
        <taxon>Craniata</taxon>
        <taxon>Vertebrata</taxon>
        <taxon>Euteleostomi</taxon>
        <taxon>Actinopterygii</taxon>
        <taxon>Neopterygii</taxon>
        <taxon>Teleostei</taxon>
        <taxon>Anguilliformes</taxon>
        <taxon>Anguillidae</taxon>
        <taxon>Anguilla</taxon>
    </lineage>
</organism>
<sequence length="22" mass="2765">MTIYFKKKIFMLMLLCDVEKNR</sequence>
<dbReference type="AlphaFoldDB" id="A0A0E9VGL3"/>
<proteinExistence type="predicted"/>
<dbReference type="EMBL" id="GBXM01032249">
    <property type="protein sequence ID" value="JAH76328.1"/>
    <property type="molecule type" value="Transcribed_RNA"/>
</dbReference>
<accession>A0A0E9VGL3</accession>
<evidence type="ECO:0000313" key="1">
    <source>
        <dbReference type="EMBL" id="JAH76328.1"/>
    </source>
</evidence>
<name>A0A0E9VGL3_ANGAN</name>
<reference evidence="1" key="2">
    <citation type="journal article" date="2015" name="Fish Shellfish Immunol.">
        <title>Early steps in the European eel (Anguilla anguilla)-Vibrio vulnificus interaction in the gills: Role of the RtxA13 toxin.</title>
        <authorList>
            <person name="Callol A."/>
            <person name="Pajuelo D."/>
            <person name="Ebbesson L."/>
            <person name="Teles M."/>
            <person name="MacKenzie S."/>
            <person name="Amaro C."/>
        </authorList>
    </citation>
    <scope>NUCLEOTIDE SEQUENCE</scope>
</reference>
<protein>
    <submittedName>
        <fullName evidence="1">Uncharacterized protein</fullName>
    </submittedName>
</protein>
<reference evidence="1" key="1">
    <citation type="submission" date="2014-11" db="EMBL/GenBank/DDBJ databases">
        <authorList>
            <person name="Amaro Gonzalez C."/>
        </authorList>
    </citation>
    <scope>NUCLEOTIDE SEQUENCE</scope>
</reference>